<dbReference type="PROSITE" id="PS00455">
    <property type="entry name" value="AMP_BINDING"/>
    <property type="match status" value="1"/>
</dbReference>
<dbReference type="InterPro" id="IPR020806">
    <property type="entry name" value="PKS_PP-bd"/>
</dbReference>
<dbReference type="CDD" id="cd00833">
    <property type="entry name" value="PKS"/>
    <property type="match status" value="1"/>
</dbReference>
<evidence type="ECO:0000256" key="2">
    <source>
        <dbReference type="ARBA" id="ARBA00022450"/>
    </source>
</evidence>
<dbReference type="CDD" id="cd12116">
    <property type="entry name" value="A_NRPS_Ta1_like"/>
    <property type="match status" value="1"/>
</dbReference>
<keyword evidence="5" id="KW-0472">Membrane</keyword>
<dbReference type="InterPro" id="IPR018201">
    <property type="entry name" value="Ketoacyl_synth_AS"/>
</dbReference>
<dbReference type="InterPro" id="IPR014031">
    <property type="entry name" value="Ketoacyl_synth_C"/>
</dbReference>
<dbReference type="SMART" id="SM00823">
    <property type="entry name" value="PKS_PP"/>
    <property type="match status" value="2"/>
</dbReference>
<dbReference type="InterPro" id="IPR010071">
    <property type="entry name" value="AA_adenyl_dom"/>
</dbReference>
<dbReference type="InterPro" id="IPR009081">
    <property type="entry name" value="PP-bd_ACP"/>
</dbReference>
<feature type="transmembrane region" description="Helical" evidence="5">
    <location>
        <begin position="2903"/>
        <end position="2923"/>
    </location>
</feature>
<dbReference type="InterPro" id="IPR001242">
    <property type="entry name" value="Condensation_dom"/>
</dbReference>
<feature type="transmembrane region" description="Helical" evidence="5">
    <location>
        <begin position="2935"/>
        <end position="2957"/>
    </location>
</feature>
<protein>
    <submittedName>
        <fullName evidence="9">Non-ribosomal peptide synthetase/type I polyketide synthase</fullName>
    </submittedName>
</protein>
<name>A0ABW4GG64_9ACTN</name>
<keyword evidence="10" id="KW-1185">Reference proteome</keyword>
<dbReference type="PROSITE" id="PS52004">
    <property type="entry name" value="KS3_2"/>
    <property type="match status" value="1"/>
</dbReference>
<evidence type="ECO:0000313" key="9">
    <source>
        <dbReference type="EMBL" id="MFD1541321.1"/>
    </source>
</evidence>
<feature type="transmembrane region" description="Helical" evidence="5">
    <location>
        <begin position="3083"/>
        <end position="3102"/>
    </location>
</feature>
<reference evidence="10" key="1">
    <citation type="journal article" date="2019" name="Int. J. Syst. Evol. Microbiol.">
        <title>The Global Catalogue of Microorganisms (GCM) 10K type strain sequencing project: providing services to taxonomists for standard genome sequencing and annotation.</title>
        <authorList>
            <consortium name="The Broad Institute Genomics Platform"/>
            <consortium name="The Broad Institute Genome Sequencing Center for Infectious Disease"/>
            <person name="Wu L."/>
            <person name="Ma J."/>
        </authorList>
    </citation>
    <scope>NUCLEOTIDE SEQUENCE [LARGE SCALE GENOMIC DNA]</scope>
    <source>
        <strain evidence="10">CGMCC 1.15399</strain>
    </source>
</reference>
<dbReference type="CDD" id="cd06173">
    <property type="entry name" value="MFS_MefA_like"/>
    <property type="match status" value="1"/>
</dbReference>
<evidence type="ECO:0000256" key="4">
    <source>
        <dbReference type="ARBA" id="ARBA00022679"/>
    </source>
</evidence>
<dbReference type="Pfam" id="PF13193">
    <property type="entry name" value="AMP-binding_C"/>
    <property type="match status" value="1"/>
</dbReference>
<dbReference type="CDD" id="cd19531">
    <property type="entry name" value="LCL_NRPS-like"/>
    <property type="match status" value="2"/>
</dbReference>
<feature type="transmembrane region" description="Helical" evidence="5">
    <location>
        <begin position="3019"/>
        <end position="3040"/>
    </location>
</feature>
<dbReference type="InterPro" id="IPR020845">
    <property type="entry name" value="AMP-binding_CS"/>
</dbReference>
<dbReference type="Pfam" id="PF07690">
    <property type="entry name" value="MFS_1"/>
    <property type="match status" value="1"/>
</dbReference>
<evidence type="ECO:0000259" key="8">
    <source>
        <dbReference type="PROSITE" id="PS52004"/>
    </source>
</evidence>
<dbReference type="PANTHER" id="PTHR45527:SF1">
    <property type="entry name" value="FATTY ACID SYNTHASE"/>
    <property type="match status" value="1"/>
</dbReference>
<feature type="transmembrane region" description="Helical" evidence="5">
    <location>
        <begin position="3108"/>
        <end position="3129"/>
    </location>
</feature>
<dbReference type="InterPro" id="IPR000873">
    <property type="entry name" value="AMP-dep_synth/lig_dom"/>
</dbReference>
<dbReference type="InterPro" id="IPR025110">
    <property type="entry name" value="AMP-bd_C"/>
</dbReference>
<organism evidence="9 10">
    <name type="scientific">Nonomuraea guangzhouensis</name>
    <dbReference type="NCBI Taxonomy" id="1291555"/>
    <lineage>
        <taxon>Bacteria</taxon>
        <taxon>Bacillati</taxon>
        <taxon>Actinomycetota</taxon>
        <taxon>Actinomycetes</taxon>
        <taxon>Streptosporangiales</taxon>
        <taxon>Streptosporangiaceae</taxon>
        <taxon>Nonomuraea</taxon>
    </lineage>
</organism>
<dbReference type="Pfam" id="PF00550">
    <property type="entry name" value="PP-binding"/>
    <property type="match status" value="3"/>
</dbReference>
<feature type="domain" description="Major facilitator superfamily (MFS) profile" evidence="7">
    <location>
        <begin position="2810"/>
        <end position="3206"/>
    </location>
</feature>
<dbReference type="InterPro" id="IPR011701">
    <property type="entry name" value="MFS"/>
</dbReference>
<feature type="domain" description="Carrier" evidence="6">
    <location>
        <begin position="426"/>
        <end position="499"/>
    </location>
</feature>
<accession>A0ABW4GG64</accession>
<feature type="domain" description="Carrier" evidence="6">
    <location>
        <begin position="1424"/>
        <end position="1505"/>
    </location>
</feature>
<feature type="transmembrane region" description="Helical" evidence="5">
    <location>
        <begin position="3141"/>
        <end position="3160"/>
    </location>
</feature>
<dbReference type="PROSITE" id="PS50075">
    <property type="entry name" value="CARRIER"/>
    <property type="match status" value="3"/>
</dbReference>
<feature type="transmembrane region" description="Helical" evidence="5">
    <location>
        <begin position="3052"/>
        <end position="3071"/>
    </location>
</feature>
<evidence type="ECO:0000256" key="3">
    <source>
        <dbReference type="ARBA" id="ARBA00022553"/>
    </source>
</evidence>
<dbReference type="PROSITE" id="PS00606">
    <property type="entry name" value="KS3_1"/>
    <property type="match status" value="1"/>
</dbReference>
<dbReference type="NCBIfam" id="TIGR01733">
    <property type="entry name" value="AA-adenyl-dom"/>
    <property type="match status" value="1"/>
</dbReference>
<dbReference type="InterPro" id="IPR006162">
    <property type="entry name" value="Ppantetheine_attach_site"/>
</dbReference>
<keyword evidence="3" id="KW-0597">Phosphoprotein</keyword>
<dbReference type="InterPro" id="IPR020841">
    <property type="entry name" value="PKS_Beta-ketoAc_synthase_dom"/>
</dbReference>
<feature type="transmembrane region" description="Helical" evidence="5">
    <location>
        <begin position="2963"/>
        <end position="2988"/>
    </location>
</feature>
<dbReference type="InterPro" id="IPR001031">
    <property type="entry name" value="Thioesterase"/>
</dbReference>
<feature type="domain" description="Ketosynthase family 3 (KS3)" evidence="8">
    <location>
        <begin position="523"/>
        <end position="944"/>
    </location>
</feature>
<feature type="domain" description="Carrier" evidence="6">
    <location>
        <begin position="2467"/>
        <end position="2538"/>
    </location>
</feature>
<dbReference type="Pfam" id="PF02801">
    <property type="entry name" value="Ketoacyl-synt_C"/>
    <property type="match status" value="1"/>
</dbReference>
<dbReference type="PROSITE" id="PS50850">
    <property type="entry name" value="MFS"/>
    <property type="match status" value="1"/>
</dbReference>
<dbReference type="Pfam" id="PF00668">
    <property type="entry name" value="Condensation"/>
    <property type="match status" value="2"/>
</dbReference>
<sequence>MSLSAQQRQLLEALRKKKQQAGRSRPDRLPMSFAQLRSWYLDKIAPGAAHYLIPLAFRIEGPLDREALHRALNALVARHESLRTTFAMDEDGPYQIVADTLTLDLADAEDGAPMDLTTGPLIRAHLLREGAERHVLHLTLHHIVADAWSLDVLRRELSALYHGQELPALSQQYPDYAIWQRENDYGSDLGYWRERLAGAPAFTELPTDLPRPAVQTYAGAELPFTLGLQREEFQAYCRSLGATPYMVLFAAYLMVLSRRSGRSDLVVGTPIANRDRIEFEGLIGFFTNTLAIRADLSGEPSLSEVVERVKEAVLDAHDHQGMPFERLVEELNPERRLDRSPVFQTMFAMLPSATATLELAGLTVTPVEIPERTAKFDLTVGVRESLDGLVEYNTDLFHVETIRGLVAELQQVLAAAVGGDEAAGELPRHEISQIVTRAWREALGTGAFGPGDNFFEVGGHSLLVVQVHERLRKRFSLTVTDLFRYPTIASLTAFLSSDGLRSDALRSDGPAPKAVSATAPAAGGALAIVGMACRFPGATGPEEFWAAIRDGVEAVQDFTDEELLADGEDPDQLADPAYVRSGTVLDGIDLFDATLFEFTPREAEVLDPQQRLFLETAWEALEDAGCDPARHPGQIGVFAGSAMSSYLIENLLAAPDVLKAVGEYQVMLGNDKDSLPTRTSYKLDLRGPSVSVNTACSTSLVALHVARQSLLAGDCDLALAGAVRVNAWTRRGYLYQSGGIGSPDGHCRPFDAEARGTIGASGVGVVVLKRLEDAIAAGDTIHAVVRGSAVNNDGTRKVGYTAPAVDGQAEVITAALASAGVDPGTIGYIEAHGTGTALGDPIEVAALSQVFTGDRRIALGSVKSNIGHADAAAGMSGLIKTVLALKHRALPPTVNFTTPNPRIDFSPFYVPTAVAEWPQGAEPRRAGVSAFGMGGTNAHVILEEAPEPPAAPLAPAQPAVPLAPGQVLGSPVTGQSAAPPATGPHLLILSAASEPALADMAVRLRAHLRARPGTDLGDVAATLRHGRRQLRHRGILVAEDSRSAPDAELITGDESRPREVAFVFPGQGAQRRGMGAGLYRSEGVFRDAVDACSTILMPYLDLDLRQALYGEDGDLDQTWLTQPALFVTEYALARTLIERGVRPAMMAGHSIGEYVAACLAGVLTLEDALRLVAARGRLVQSLPPGSMLAVQLPESEVRDLLGEDVSLAAVNTPELCVLSGPEQAIAEVEQRLVRQGVACRTLRTSHAFHSAMLDPVLDAFAAEVASVRLGTPDLPYLSNVTGGWVSGAETKDPDYWVRHLRETVRFADCAHALVTADAAVVEVGPGRTLTTLVRRQGGQATVAPLAEPESGQAALLEGIGRLWAGGAVVDWTAVGPPGRRVSLPTYPFERRRYWIEPRARRFELAPGAVQAVHTADTAQAVQATDEVQTLDVVAAAWRDVLGITPTGPRDDFFGLGGDSLVATQLASRLGLPIEAVFDHPTLAGQQALVASADPHEALPPIASAAAREAIPPIASAVSASIASAVSPAVTSAVAREEIPVVEEHGPAPVSFIQRRMWFIDQVHGSAAYAVATALDLRGELDVERLHGALRELVRRHESLRTVFHAPDGEPVQVVLPAAETPLPVEDCDDAERALSEAAAQPFDLAHGPLFRARLLRLAPDHHVLSLAFHHIVVDGWSITLLRSELAALYNGETLPEQRVRYRDYAHWQREQAADLGFWTERLRGIPHSLDLPTDRPRPPTQTFEGAVATHVLPTELASGVRKLSQERGATLYMTLLAALHTLLYRYSGQEDICVGSPVAGRTRPELEGIAGCFINTLVMRATMDGALPYTELLAQVRAYALGAYAHQDVPFERLVEELNPPRDLSRNPLFQVLFNLLNLPKSDLNLTGLAVTERAVETGTAQVDLVLYVDEQGDELLCRLEYNTALYDAGTARRLLRHYESLLSAIVAAPETPLSDLGFLTGEELAEQLESQDVEVPGLCIHELVEAQVERTPDAVAVTFEDVSLTYRELDERAGRVARRLRAAGVGPETLVGVAMERSATMLVTLLGVLKAGGAYVPLDPMYPQERQDHILDDSGLRVLVTERELAGRYTGYQGELILADDEAVPVVPEASESPERPSAPENLCYVLYTSGSTGRPKGVRVQHSSVVNFLTSMSREPGLTGQDTLLAVTTTAFDISVLELFLPLTVGGHVLIASREAAYDPERLAALLDGATVMQATPATWRLLLSSGWPGKPGLKALCGGEALPADLATDLRGRVAELWNLYGPTETTIWSTLTRVTDGPITIGHPIANTRIHLLDATMQLVPTGVVGELYIGGAGLARDYLGRPELTAERFITWRDGRRLYRTGDLARRRADGSIEFLGRADKQVKVRGYRIELGEIESLLLAHPAVREAAVVVRGAEEAKSIAAYLVAESGPDWREYLRPKLPDYMIPSAFVPMDALPLTPNGKVDRKALPEPVGQVRAEGTAPRTPAEVKLAELWSAILGVRGIGIDDDFFALGGDSFKAVRAVRDSGIQATVMDLFKNPTIRAFTALDGSSRNFGLLHELTPPRSAASLTVVCVPFAGGGAITYQPLAAALPEQVTMLALEPPGHETGNPGEPVLPFHELVEGCVKEIKEKVDGPLALYGHCMGGALTVQLARRLEEEGVSLEKVVIGGHFPAPRLPGKAFAWIRKTFPMERWTSKRQALEFLRAMGFFTEALDPRERDFLMGVFLHDTQEGEDYYTDLYQAPIKKLAAPLVCVVGENDRATELHEERFREWEAFSDAVSLEVIPKAGHYFQKHQAPELAEILGGGDRPAAPLPPRYQQASLKTFLLVALGQLVSLIGTGLTTFGLGLWVYQQTRSISMFAIVSVMALLPAVVLAPIAGVVADRWNRRLVMITADSAAGLASASLATLLWTGGLQLWHVYVIVAVGAVSTAFHQPAYMAAIAQLVPKRYYGRAGGLAQLGPAAGTVLAPLLGGALVAAIGLPGIIVIDLTTFAFAVTVTLAVRFPDTLFKKREEPFWQEVTGGWRYITRRHGLLAIILFTSFLNLPFAMVEVLATPLLLSLTDSRGLGIALSMSGIGLLVGSVIMTVTGGLARRTNGILGCFMALGVAFAVIGIAPHPALPAIGLFCVGLLTALLNAHWFAIVQQKVGLDLQGRVIATNLMLSWALVPVGFLLAGPLVEQVFNPIAGAAQGRGIALLTLVAGAVTVLIGLAAFRYRPVRYLEDELPDAIPDAVIITDKDLIQREADKQLVP</sequence>
<keyword evidence="5" id="KW-0812">Transmembrane</keyword>
<gene>
    <name evidence="9" type="ORF">ACFSJ0_30005</name>
</gene>
<evidence type="ECO:0000259" key="6">
    <source>
        <dbReference type="PROSITE" id="PS50075"/>
    </source>
</evidence>
<dbReference type="RefSeq" id="WP_219536903.1">
    <property type="nucleotide sequence ID" value="NZ_JAHKRM010000033.1"/>
</dbReference>
<evidence type="ECO:0000256" key="1">
    <source>
        <dbReference type="ARBA" id="ARBA00001957"/>
    </source>
</evidence>
<dbReference type="Pfam" id="PF00501">
    <property type="entry name" value="AMP-binding"/>
    <property type="match status" value="1"/>
</dbReference>
<dbReference type="PROSITE" id="PS00012">
    <property type="entry name" value="PHOSPHOPANTETHEINE"/>
    <property type="match status" value="1"/>
</dbReference>
<dbReference type="Pfam" id="PF22621">
    <property type="entry name" value="CurL-like_PKS_C"/>
    <property type="match status" value="1"/>
</dbReference>
<evidence type="ECO:0000259" key="7">
    <source>
        <dbReference type="PROSITE" id="PS50850"/>
    </source>
</evidence>
<dbReference type="Pfam" id="PF00698">
    <property type="entry name" value="Acyl_transf_1"/>
    <property type="match status" value="1"/>
</dbReference>
<feature type="transmembrane region" description="Helical" evidence="5">
    <location>
        <begin position="2811"/>
        <end position="2837"/>
    </location>
</feature>
<feature type="transmembrane region" description="Helical" evidence="5">
    <location>
        <begin position="2843"/>
        <end position="2868"/>
    </location>
</feature>
<dbReference type="SMART" id="SM00825">
    <property type="entry name" value="PKS_KS"/>
    <property type="match status" value="1"/>
</dbReference>
<dbReference type="Pfam" id="PF00109">
    <property type="entry name" value="ketoacyl-synt"/>
    <property type="match status" value="1"/>
</dbReference>
<dbReference type="InterPro" id="IPR020846">
    <property type="entry name" value="MFS_dom"/>
</dbReference>
<feature type="transmembrane region" description="Helical" evidence="5">
    <location>
        <begin position="3180"/>
        <end position="3199"/>
    </location>
</feature>
<comment type="caution">
    <text evidence="9">The sequence shown here is derived from an EMBL/GenBank/DDBJ whole genome shotgun (WGS) entry which is preliminary data.</text>
</comment>
<keyword evidence="4" id="KW-0808">Transferase</keyword>
<keyword evidence="2" id="KW-0596">Phosphopantetheine</keyword>
<dbReference type="PANTHER" id="PTHR45527">
    <property type="entry name" value="NONRIBOSOMAL PEPTIDE SYNTHETASE"/>
    <property type="match status" value="1"/>
</dbReference>
<comment type="cofactor">
    <cofactor evidence="1">
        <name>pantetheine 4'-phosphate</name>
        <dbReference type="ChEBI" id="CHEBI:47942"/>
    </cofactor>
</comment>
<keyword evidence="5" id="KW-1133">Transmembrane helix</keyword>
<dbReference type="InterPro" id="IPR014043">
    <property type="entry name" value="Acyl_transferase_dom"/>
</dbReference>
<evidence type="ECO:0000313" key="10">
    <source>
        <dbReference type="Proteomes" id="UP001597097"/>
    </source>
</evidence>
<dbReference type="SMART" id="SM00827">
    <property type="entry name" value="PKS_AT"/>
    <property type="match status" value="1"/>
</dbReference>
<dbReference type="EMBL" id="JBHUCM010000025">
    <property type="protein sequence ID" value="MFD1541321.1"/>
    <property type="molecule type" value="Genomic_DNA"/>
</dbReference>
<dbReference type="Proteomes" id="UP001597097">
    <property type="component" value="Unassembled WGS sequence"/>
</dbReference>
<dbReference type="InterPro" id="IPR014030">
    <property type="entry name" value="Ketoacyl_synth_N"/>
</dbReference>
<dbReference type="Pfam" id="PF00975">
    <property type="entry name" value="Thioesterase"/>
    <property type="match status" value="1"/>
</dbReference>
<proteinExistence type="predicted"/>
<evidence type="ECO:0000256" key="5">
    <source>
        <dbReference type="SAM" id="Phobius"/>
    </source>
</evidence>